<dbReference type="AlphaFoldDB" id="A0A937FCM2"/>
<organism evidence="1 2">
    <name type="scientific">Clostridium paridis</name>
    <dbReference type="NCBI Taxonomy" id="2803863"/>
    <lineage>
        <taxon>Bacteria</taxon>
        <taxon>Bacillati</taxon>
        <taxon>Bacillota</taxon>
        <taxon>Clostridia</taxon>
        <taxon>Eubacteriales</taxon>
        <taxon>Clostridiaceae</taxon>
        <taxon>Clostridium</taxon>
    </lineage>
</organism>
<sequence>MLIESKNKQVLAGIKGVESALRNSSNQYKSDNERIAYKEELDKVRAVIKGIEDNWGIKS</sequence>
<gene>
    <name evidence="1" type="ORF">JK634_02670</name>
</gene>
<dbReference type="Proteomes" id="UP000623681">
    <property type="component" value="Unassembled WGS sequence"/>
</dbReference>
<evidence type="ECO:0000313" key="1">
    <source>
        <dbReference type="EMBL" id="MBL4930694.1"/>
    </source>
</evidence>
<comment type="caution">
    <text evidence="1">The sequence shown here is derived from an EMBL/GenBank/DDBJ whole genome shotgun (WGS) entry which is preliminary data.</text>
</comment>
<reference evidence="1" key="1">
    <citation type="submission" date="2021-01" db="EMBL/GenBank/DDBJ databases">
        <title>Genome public.</title>
        <authorList>
            <person name="Liu C."/>
            <person name="Sun Q."/>
        </authorList>
    </citation>
    <scope>NUCLEOTIDE SEQUENCE</scope>
    <source>
        <strain evidence="1">YIM B02565</strain>
    </source>
</reference>
<keyword evidence="2" id="KW-1185">Reference proteome</keyword>
<dbReference type="EMBL" id="JAESWA010000015">
    <property type="protein sequence ID" value="MBL4930694.1"/>
    <property type="molecule type" value="Genomic_DNA"/>
</dbReference>
<proteinExistence type="predicted"/>
<protein>
    <submittedName>
        <fullName evidence="1">Uncharacterized protein</fullName>
    </submittedName>
</protein>
<accession>A0A937FCM2</accession>
<name>A0A937FCM2_9CLOT</name>
<evidence type="ECO:0000313" key="2">
    <source>
        <dbReference type="Proteomes" id="UP000623681"/>
    </source>
</evidence>
<dbReference type="RefSeq" id="WP_202766079.1">
    <property type="nucleotide sequence ID" value="NZ_JAESWA010000015.1"/>
</dbReference>